<keyword evidence="1 2" id="KW-0597">Phosphoprotein</keyword>
<dbReference type="Gene3D" id="1.10.287.130">
    <property type="match status" value="1"/>
</dbReference>
<evidence type="ECO:0000259" key="3">
    <source>
        <dbReference type="PROSITE" id="PS50110"/>
    </source>
</evidence>
<evidence type="ECO:0000313" key="4">
    <source>
        <dbReference type="EMBL" id="RDB35281.1"/>
    </source>
</evidence>
<protein>
    <submittedName>
        <fullName evidence="4">Response regulator</fullName>
    </submittedName>
</protein>
<name>A0A369KKX6_9BACT</name>
<feature type="modified residue" description="4-aspartylphosphate" evidence="2">
    <location>
        <position position="456"/>
    </location>
</feature>
<dbReference type="CDD" id="cd00156">
    <property type="entry name" value="REC"/>
    <property type="match status" value="1"/>
</dbReference>
<dbReference type="PANTHER" id="PTHR44591:SF23">
    <property type="entry name" value="CHEY SUBFAMILY"/>
    <property type="match status" value="1"/>
</dbReference>
<accession>A0A369KKX6</accession>
<dbReference type="GO" id="GO:0000160">
    <property type="term" value="P:phosphorelay signal transduction system"/>
    <property type="evidence" value="ECO:0007669"/>
    <property type="project" value="InterPro"/>
</dbReference>
<dbReference type="InterPro" id="IPR011006">
    <property type="entry name" value="CheY-like_superfamily"/>
</dbReference>
<dbReference type="EMBL" id="QOVW01000092">
    <property type="protein sequence ID" value="RDB35281.1"/>
    <property type="molecule type" value="Genomic_DNA"/>
</dbReference>
<dbReference type="Gene3D" id="3.40.50.2300">
    <property type="match status" value="1"/>
</dbReference>
<proteinExistence type="predicted"/>
<keyword evidence="5" id="KW-1185">Reference proteome</keyword>
<dbReference type="InterPro" id="IPR050595">
    <property type="entry name" value="Bact_response_regulator"/>
</dbReference>
<gene>
    <name evidence="4" type="ORF">DCC88_11000</name>
</gene>
<comment type="caution">
    <text evidence="4">The sequence shown here is derived from an EMBL/GenBank/DDBJ whole genome shotgun (WGS) entry which is preliminary data.</text>
</comment>
<dbReference type="SMART" id="SM00448">
    <property type="entry name" value="REC"/>
    <property type="match status" value="1"/>
</dbReference>
<dbReference type="InterPro" id="IPR001789">
    <property type="entry name" value="Sig_transdc_resp-reg_receiver"/>
</dbReference>
<dbReference type="Proteomes" id="UP000253934">
    <property type="component" value="Unassembled WGS sequence"/>
</dbReference>
<dbReference type="SUPFAM" id="SSF52172">
    <property type="entry name" value="CheY-like"/>
    <property type="match status" value="1"/>
</dbReference>
<dbReference type="Pfam" id="PF00072">
    <property type="entry name" value="Response_reg"/>
    <property type="match status" value="1"/>
</dbReference>
<evidence type="ECO:0000256" key="1">
    <source>
        <dbReference type="ARBA" id="ARBA00022553"/>
    </source>
</evidence>
<reference evidence="4" key="1">
    <citation type="submission" date="2018-04" db="EMBL/GenBank/DDBJ databases">
        <title>Draft genome sequence of the Candidatus Spirobacillus cienkowskii, a pathogen of freshwater Daphnia species, reconstructed from hemolymph metagenomic reads.</title>
        <authorList>
            <person name="Bresciani L."/>
            <person name="Lemos L.N."/>
            <person name="Wale N."/>
            <person name="Lin J.Y."/>
            <person name="Fernandes G.R."/>
            <person name="Duffy M.A."/>
            <person name="Rodrigues J.M."/>
        </authorList>
    </citation>
    <scope>NUCLEOTIDE SEQUENCE [LARGE SCALE GENOMIC DNA]</scope>
    <source>
        <strain evidence="4">Binning01</strain>
    </source>
</reference>
<evidence type="ECO:0000313" key="5">
    <source>
        <dbReference type="Proteomes" id="UP000253934"/>
    </source>
</evidence>
<evidence type="ECO:0000256" key="2">
    <source>
        <dbReference type="PROSITE-ProRule" id="PRU00169"/>
    </source>
</evidence>
<dbReference type="PROSITE" id="PS50110">
    <property type="entry name" value="RESPONSE_REGULATORY"/>
    <property type="match status" value="1"/>
</dbReference>
<feature type="domain" description="Response regulatory" evidence="3">
    <location>
        <begin position="400"/>
        <end position="521"/>
    </location>
</feature>
<dbReference type="AlphaFoldDB" id="A0A369KKX6"/>
<organism evidence="4 5">
    <name type="scientific">Spirobacillus cienkowskii</name>
    <dbReference type="NCBI Taxonomy" id="495820"/>
    <lineage>
        <taxon>Bacteria</taxon>
        <taxon>Pseudomonadati</taxon>
        <taxon>Bdellovibrionota</taxon>
        <taxon>Oligoflexia</taxon>
        <taxon>Silvanigrellales</taxon>
        <taxon>Spirobacillus</taxon>
    </lineage>
</organism>
<dbReference type="PANTHER" id="PTHR44591">
    <property type="entry name" value="STRESS RESPONSE REGULATOR PROTEIN 1"/>
    <property type="match status" value="1"/>
</dbReference>
<sequence>MSAEFSKDLDKALAAQILKNVSTGIALFSPDDHFMRWCNATFKKQTWFGGAGKSAAKVNISDLFDKKDHKLIYDLFNIALSLGQAYDFQRQVRRGPVGSFPAEVKLHKIVISNNENQEEILICMEIADLSLTKMYDELQSTHSQMREKMADLMSAQAELHYSVRMNTISEIGADIAHQLINPITMCRGILQTQITPILTDSTSQDDMKKALQYMQDIQDLAVWFRKFSNPKLSETQITKIMSMVDDALMLNVHRFTTQGVTYKIRKDDNYDPAVLANSVNFIMWLNAAFAELCNVIPQGNSVIYIDINGNDEFVTISAQCARVPGSKQKVTITTLEKFANKMPGSAKFEAILQESHVLFSLGLNCFQEAEEQKDDAEKEAATADGAATSTAKLSATDHPLVLIVDDEPDIRRLVKRAMKQSGWESIEAGDGLEALEYFQDEAKKPFAERIVAIVCDVRMPRMTGPHFLVALREEKILTPFIFFSSNLVNQGGENGFKYDNVFYVTKEAGLDEVKKLVAKYMPASGS</sequence>